<comment type="caution">
    <text evidence="10">The sequence shown here is derived from an EMBL/GenBank/DDBJ whole genome shotgun (WGS) entry which is preliminary data.</text>
</comment>
<evidence type="ECO:0000259" key="9">
    <source>
        <dbReference type="PROSITE" id="PS50850"/>
    </source>
</evidence>
<dbReference type="CDD" id="cd17328">
    <property type="entry name" value="MFS_spinster_like"/>
    <property type="match status" value="1"/>
</dbReference>
<dbReference type="SUPFAM" id="SSF103473">
    <property type="entry name" value="MFS general substrate transporter"/>
    <property type="match status" value="1"/>
</dbReference>
<dbReference type="Pfam" id="PF07690">
    <property type="entry name" value="MFS_1"/>
    <property type="match status" value="1"/>
</dbReference>
<dbReference type="GO" id="GO:0016020">
    <property type="term" value="C:membrane"/>
    <property type="evidence" value="ECO:0007669"/>
    <property type="project" value="UniProtKB-SubCell"/>
</dbReference>
<feature type="transmembrane region" description="Helical" evidence="8">
    <location>
        <begin position="347"/>
        <end position="367"/>
    </location>
</feature>
<dbReference type="InterPro" id="IPR036259">
    <property type="entry name" value="MFS_trans_sf"/>
</dbReference>
<comment type="subcellular location">
    <subcellularLocation>
        <location evidence="1">Membrane</location>
        <topology evidence="1">Multi-pass membrane protein</topology>
    </subcellularLocation>
</comment>
<evidence type="ECO:0000313" key="10">
    <source>
        <dbReference type="EMBL" id="GMN63363.1"/>
    </source>
</evidence>
<evidence type="ECO:0000313" key="11">
    <source>
        <dbReference type="Proteomes" id="UP001187192"/>
    </source>
</evidence>
<feature type="transmembrane region" description="Helical" evidence="8">
    <location>
        <begin position="191"/>
        <end position="210"/>
    </location>
</feature>
<keyword evidence="11" id="KW-1185">Reference proteome</keyword>
<keyword evidence="5 8" id="KW-0472">Membrane</keyword>
<evidence type="ECO:0000256" key="1">
    <source>
        <dbReference type="ARBA" id="ARBA00004141"/>
    </source>
</evidence>
<sequence>MVNQEEEEKKKKPSEEVKTTSAETPPMASSSSSSAASASAATPSWFTPKRLLVIFCIINLINYMDRGAIASNGVNGSRRICTESGTCSSGSGIQGDFNLNNFEDGVISSAFMVGLLLASPIFAALAKSLNPFRLIGVGLSVWTTAVVGSGLSFNFWSITLCRMLVGVGEASFISLAAPFIDDNAPTAQKTAWLSIFYMCIPTGYAFGYVYGGLVGDHLNWRFAFFGEAILMLPFAILGFAPADSQKALTAAETAVSQGQVGSNGKEGAFSGNEEFRDGSSQSFKLTAGGRMRNQFSRFGKDMKVLLANKVYVVNILGYIAYNFVLGAYSYWGPKAGYNIYNMTNADMIFGGITIVCGLLGTIMGGVILDKMTNSIPNAFKLLALTTFLGAIFCFVSFCFKSMYAFLALFAIGELFVFATQGPVNFVCLHCVVPSMRPLSMAISVVAIHIFGDVPSSPLVGILQDNINDWRKTSLILTSILFPAAAIWFGGIFLKSVDRFNEESENPAIPSERSNTTPLLEGDAAETKSSPEPSL</sequence>
<dbReference type="PANTHER" id="PTHR23505:SF83">
    <property type="entry name" value="SPHINGOLIPID TRANSPORTER SPINSTER HOMOLOG 2-RELATED"/>
    <property type="match status" value="1"/>
</dbReference>
<evidence type="ECO:0000256" key="2">
    <source>
        <dbReference type="ARBA" id="ARBA00022448"/>
    </source>
</evidence>
<protein>
    <recommendedName>
        <fullName evidence="9">Major facilitator superfamily (MFS) profile domain-containing protein</fullName>
    </recommendedName>
</protein>
<evidence type="ECO:0000256" key="4">
    <source>
        <dbReference type="ARBA" id="ARBA00022989"/>
    </source>
</evidence>
<dbReference type="InterPro" id="IPR044770">
    <property type="entry name" value="MFS_spinster-like"/>
</dbReference>
<gene>
    <name evidence="10" type="ORF">TIFTF001_032440</name>
</gene>
<feature type="domain" description="Major facilitator superfamily (MFS) profile" evidence="9">
    <location>
        <begin position="51"/>
        <end position="496"/>
    </location>
</feature>
<evidence type="ECO:0000256" key="3">
    <source>
        <dbReference type="ARBA" id="ARBA00022692"/>
    </source>
</evidence>
<dbReference type="EMBL" id="BTGU01000148">
    <property type="protein sequence ID" value="GMN63363.1"/>
    <property type="molecule type" value="Genomic_DNA"/>
</dbReference>
<feature type="transmembrane region" description="Helical" evidence="8">
    <location>
        <begin position="440"/>
        <end position="462"/>
    </location>
</feature>
<dbReference type="InterPro" id="IPR020846">
    <property type="entry name" value="MFS_dom"/>
</dbReference>
<proteinExistence type="inferred from homology"/>
<reference evidence="10" key="1">
    <citation type="submission" date="2023-07" db="EMBL/GenBank/DDBJ databases">
        <title>draft genome sequence of fig (Ficus carica).</title>
        <authorList>
            <person name="Takahashi T."/>
            <person name="Nishimura K."/>
        </authorList>
    </citation>
    <scope>NUCLEOTIDE SEQUENCE</scope>
</reference>
<keyword evidence="2" id="KW-0813">Transport</keyword>
<feature type="transmembrane region" description="Helical" evidence="8">
    <location>
        <begin position="310"/>
        <end position="331"/>
    </location>
</feature>
<feature type="transmembrane region" description="Helical" evidence="8">
    <location>
        <begin position="474"/>
        <end position="493"/>
    </location>
</feature>
<comment type="similarity">
    <text evidence="6">Belongs to the major facilitator superfamily. Spinster (TC 2.A.1.49) family.</text>
</comment>
<feature type="transmembrane region" description="Helical" evidence="8">
    <location>
        <begin position="222"/>
        <end position="240"/>
    </location>
</feature>
<evidence type="ECO:0000256" key="6">
    <source>
        <dbReference type="ARBA" id="ARBA00024338"/>
    </source>
</evidence>
<name>A0AA88J2F5_FICCA</name>
<dbReference type="GO" id="GO:0022857">
    <property type="term" value="F:transmembrane transporter activity"/>
    <property type="evidence" value="ECO:0007669"/>
    <property type="project" value="InterPro"/>
</dbReference>
<evidence type="ECO:0000256" key="7">
    <source>
        <dbReference type="SAM" id="MobiDB-lite"/>
    </source>
</evidence>
<feature type="transmembrane region" description="Helical" evidence="8">
    <location>
        <begin position="132"/>
        <end position="151"/>
    </location>
</feature>
<organism evidence="10 11">
    <name type="scientific">Ficus carica</name>
    <name type="common">Common fig</name>
    <dbReference type="NCBI Taxonomy" id="3494"/>
    <lineage>
        <taxon>Eukaryota</taxon>
        <taxon>Viridiplantae</taxon>
        <taxon>Streptophyta</taxon>
        <taxon>Embryophyta</taxon>
        <taxon>Tracheophyta</taxon>
        <taxon>Spermatophyta</taxon>
        <taxon>Magnoliopsida</taxon>
        <taxon>eudicotyledons</taxon>
        <taxon>Gunneridae</taxon>
        <taxon>Pentapetalae</taxon>
        <taxon>rosids</taxon>
        <taxon>fabids</taxon>
        <taxon>Rosales</taxon>
        <taxon>Moraceae</taxon>
        <taxon>Ficeae</taxon>
        <taxon>Ficus</taxon>
    </lineage>
</organism>
<dbReference type="PANTHER" id="PTHR23505">
    <property type="entry name" value="SPINSTER"/>
    <property type="match status" value="1"/>
</dbReference>
<dbReference type="InterPro" id="IPR011701">
    <property type="entry name" value="MFS"/>
</dbReference>
<keyword evidence="4 8" id="KW-1133">Transmembrane helix</keyword>
<feature type="compositionally biased region" description="Basic and acidic residues" evidence="7">
    <location>
        <begin position="7"/>
        <end position="18"/>
    </location>
</feature>
<accession>A0AA88J2F5</accession>
<dbReference type="AlphaFoldDB" id="A0AA88J2F5"/>
<feature type="compositionally biased region" description="Low complexity" evidence="7">
    <location>
        <begin position="19"/>
        <end position="35"/>
    </location>
</feature>
<feature type="region of interest" description="Disordered" evidence="7">
    <location>
        <begin position="504"/>
        <end position="534"/>
    </location>
</feature>
<dbReference type="PROSITE" id="PS50850">
    <property type="entry name" value="MFS"/>
    <property type="match status" value="1"/>
</dbReference>
<dbReference type="Proteomes" id="UP001187192">
    <property type="component" value="Unassembled WGS sequence"/>
</dbReference>
<feature type="transmembrane region" description="Helical" evidence="8">
    <location>
        <begin position="379"/>
        <end position="397"/>
    </location>
</feature>
<dbReference type="Gene3D" id="1.20.1250.20">
    <property type="entry name" value="MFS general substrate transporter like domains"/>
    <property type="match status" value="1"/>
</dbReference>
<evidence type="ECO:0000256" key="8">
    <source>
        <dbReference type="SAM" id="Phobius"/>
    </source>
</evidence>
<evidence type="ECO:0000256" key="5">
    <source>
        <dbReference type="ARBA" id="ARBA00023136"/>
    </source>
</evidence>
<feature type="region of interest" description="Disordered" evidence="7">
    <location>
        <begin position="1"/>
        <end position="35"/>
    </location>
</feature>
<keyword evidence="3 8" id="KW-0812">Transmembrane</keyword>
<feature type="transmembrane region" description="Helical" evidence="8">
    <location>
        <begin position="106"/>
        <end position="125"/>
    </location>
</feature>